<dbReference type="SMART" id="SM00829">
    <property type="entry name" value="PKS_ER"/>
    <property type="match status" value="1"/>
</dbReference>
<proteinExistence type="predicted"/>
<dbReference type="AlphaFoldDB" id="A0A382FND6"/>
<dbReference type="Gene3D" id="3.40.50.720">
    <property type="entry name" value="NAD(P)-binding Rossmann-like Domain"/>
    <property type="match status" value="1"/>
</dbReference>
<dbReference type="InterPro" id="IPR013154">
    <property type="entry name" value="ADH-like_N"/>
</dbReference>
<dbReference type="Pfam" id="PF00107">
    <property type="entry name" value="ADH_zinc_N"/>
    <property type="match status" value="1"/>
</dbReference>
<dbReference type="Gene3D" id="3.90.180.10">
    <property type="entry name" value="Medium-chain alcohol dehydrogenases, catalytic domain"/>
    <property type="match status" value="1"/>
</dbReference>
<dbReference type="PANTHER" id="PTHR43677:SF4">
    <property type="entry name" value="QUINONE OXIDOREDUCTASE-LIKE PROTEIN 2"/>
    <property type="match status" value="1"/>
</dbReference>
<gene>
    <name evidence="2" type="ORF">METZ01_LOCUS216979</name>
</gene>
<feature type="domain" description="Enoyl reductase (ER)" evidence="1">
    <location>
        <begin position="10"/>
        <end position="308"/>
    </location>
</feature>
<sequence>MRAIVCRELGLLSALRLEEVAEPCLGPGQIRIGIKAAGINFPDILTVEGSYQHKPPLPFIVGFEIAGEVLEVADDVKNFEIGDRVIAGIRPGGFAEQAVVDASAVQHTPKRFDDITAAAFRVTYFTAYHCLFQRGRLKPGEWVLINGATGGVGLAAVEIAKLHGAKIIGTGGDDGKLEIVKQYGANHVINYEKGSFRDQVKEITGGCGVNLVYDPVGGNVFDQSLRCLTWHGRLVVVGFTSGRIPKMSLNYALIKGLSIIGCRAGEAYRNDPESGDRELQELLELAEAGKLHPFVSHVVPLERAVDGM</sequence>
<dbReference type="Pfam" id="PF08240">
    <property type="entry name" value="ADH_N"/>
    <property type="match status" value="1"/>
</dbReference>
<dbReference type="InterPro" id="IPR013149">
    <property type="entry name" value="ADH-like_C"/>
</dbReference>
<evidence type="ECO:0000259" key="1">
    <source>
        <dbReference type="SMART" id="SM00829"/>
    </source>
</evidence>
<dbReference type="SUPFAM" id="SSF50129">
    <property type="entry name" value="GroES-like"/>
    <property type="match status" value="1"/>
</dbReference>
<reference evidence="2" key="1">
    <citation type="submission" date="2018-05" db="EMBL/GenBank/DDBJ databases">
        <authorList>
            <person name="Lanie J.A."/>
            <person name="Ng W.-L."/>
            <person name="Kazmierczak K.M."/>
            <person name="Andrzejewski T.M."/>
            <person name="Davidsen T.M."/>
            <person name="Wayne K.J."/>
            <person name="Tettelin H."/>
            <person name="Glass J.I."/>
            <person name="Rusch D."/>
            <person name="Podicherti R."/>
            <person name="Tsui H.-C.T."/>
            <person name="Winkler M.E."/>
        </authorList>
    </citation>
    <scope>NUCLEOTIDE SEQUENCE</scope>
</reference>
<dbReference type="SUPFAM" id="SSF51735">
    <property type="entry name" value="NAD(P)-binding Rossmann-fold domains"/>
    <property type="match status" value="1"/>
</dbReference>
<dbReference type="PANTHER" id="PTHR43677">
    <property type="entry name" value="SHORT-CHAIN DEHYDROGENASE/REDUCTASE"/>
    <property type="match status" value="1"/>
</dbReference>
<protein>
    <recommendedName>
        <fullName evidence="1">Enoyl reductase (ER) domain-containing protein</fullName>
    </recommendedName>
</protein>
<dbReference type="InterPro" id="IPR011032">
    <property type="entry name" value="GroES-like_sf"/>
</dbReference>
<name>A0A382FND6_9ZZZZ</name>
<dbReference type="EMBL" id="UINC01050767">
    <property type="protein sequence ID" value="SVB64125.1"/>
    <property type="molecule type" value="Genomic_DNA"/>
</dbReference>
<dbReference type="InterPro" id="IPR051397">
    <property type="entry name" value="Zn-ADH-like_protein"/>
</dbReference>
<dbReference type="InterPro" id="IPR020843">
    <property type="entry name" value="ER"/>
</dbReference>
<organism evidence="2">
    <name type="scientific">marine metagenome</name>
    <dbReference type="NCBI Taxonomy" id="408172"/>
    <lineage>
        <taxon>unclassified sequences</taxon>
        <taxon>metagenomes</taxon>
        <taxon>ecological metagenomes</taxon>
    </lineage>
</organism>
<dbReference type="CDD" id="cd08241">
    <property type="entry name" value="QOR1"/>
    <property type="match status" value="1"/>
</dbReference>
<evidence type="ECO:0000313" key="2">
    <source>
        <dbReference type="EMBL" id="SVB64125.1"/>
    </source>
</evidence>
<dbReference type="InterPro" id="IPR036291">
    <property type="entry name" value="NAD(P)-bd_dom_sf"/>
</dbReference>
<feature type="non-terminal residue" evidence="2">
    <location>
        <position position="308"/>
    </location>
</feature>
<dbReference type="GO" id="GO:0016491">
    <property type="term" value="F:oxidoreductase activity"/>
    <property type="evidence" value="ECO:0007669"/>
    <property type="project" value="InterPro"/>
</dbReference>
<accession>A0A382FND6</accession>